<evidence type="ECO:0000313" key="3">
    <source>
        <dbReference type="Proteomes" id="UP001221757"/>
    </source>
</evidence>
<feature type="region of interest" description="Disordered" evidence="1">
    <location>
        <begin position="23"/>
        <end position="47"/>
    </location>
</feature>
<reference evidence="2" key="1">
    <citation type="submission" date="2023-03" db="EMBL/GenBank/DDBJ databases">
        <title>Massive genome expansion in bonnet fungi (Mycena s.s.) driven by repeated elements and novel gene families across ecological guilds.</title>
        <authorList>
            <consortium name="Lawrence Berkeley National Laboratory"/>
            <person name="Harder C.B."/>
            <person name="Miyauchi S."/>
            <person name="Viragh M."/>
            <person name="Kuo A."/>
            <person name="Thoen E."/>
            <person name="Andreopoulos B."/>
            <person name="Lu D."/>
            <person name="Skrede I."/>
            <person name="Drula E."/>
            <person name="Henrissat B."/>
            <person name="Morin E."/>
            <person name="Kohler A."/>
            <person name="Barry K."/>
            <person name="LaButti K."/>
            <person name="Morin E."/>
            <person name="Salamov A."/>
            <person name="Lipzen A."/>
            <person name="Mereny Z."/>
            <person name="Hegedus B."/>
            <person name="Baldrian P."/>
            <person name="Stursova M."/>
            <person name="Weitz H."/>
            <person name="Taylor A."/>
            <person name="Grigoriev I.V."/>
            <person name="Nagy L.G."/>
            <person name="Martin F."/>
            <person name="Kauserud H."/>
        </authorList>
    </citation>
    <scope>NUCLEOTIDE SEQUENCE</scope>
    <source>
        <strain evidence="2">CBHHK067</strain>
    </source>
</reference>
<gene>
    <name evidence="2" type="ORF">B0H17DRAFT_1145638</name>
</gene>
<organism evidence="2 3">
    <name type="scientific">Mycena rosella</name>
    <name type="common">Pink bonnet</name>
    <name type="synonym">Agaricus rosellus</name>
    <dbReference type="NCBI Taxonomy" id="1033263"/>
    <lineage>
        <taxon>Eukaryota</taxon>
        <taxon>Fungi</taxon>
        <taxon>Dikarya</taxon>
        <taxon>Basidiomycota</taxon>
        <taxon>Agaricomycotina</taxon>
        <taxon>Agaricomycetes</taxon>
        <taxon>Agaricomycetidae</taxon>
        <taxon>Agaricales</taxon>
        <taxon>Marasmiineae</taxon>
        <taxon>Mycenaceae</taxon>
        <taxon>Mycena</taxon>
    </lineage>
</organism>
<dbReference type="AlphaFoldDB" id="A0AAD7G5N5"/>
<keyword evidence="3" id="KW-1185">Reference proteome</keyword>
<evidence type="ECO:0008006" key="4">
    <source>
        <dbReference type="Google" id="ProtNLM"/>
    </source>
</evidence>
<comment type="caution">
    <text evidence="2">The sequence shown here is derived from an EMBL/GenBank/DDBJ whole genome shotgun (WGS) entry which is preliminary data.</text>
</comment>
<protein>
    <recommendedName>
        <fullName evidence="4">F-box domain-containing protein</fullName>
    </recommendedName>
</protein>
<name>A0AAD7G5N5_MYCRO</name>
<sequence length="551" mass="61352">MNLFQYSLQSKLLPLAQYDNSVRHDRSRQCTPEGSAQKLRGRARDRSHQGLTLSLPLSSSHYPLPAADSLTLLELELQSGQYSTGPSYLTMAHYEMDTELLQNHQAKTAIRLVETEGFLRDIETNIATAARRVGALERHILTLEARKFLCSFCPDGARPDGFGPAARTGPSRASSAPYPNHGRGIPCIPIRRIPTDVLVFIFTTAKPKEIEFLGRGAAPLLSYVCAEWRAVACDHAALWASFAFSMFDQNSAVVTCLQTYLRGSKAALLKIELDAPHHFRHSVSQMRALKAIAEHSKRIYSLSLIGPNWRSVPLRGFYNGLLRLEILHLADLASCSSQEFAIAARLHTLILKDSRVSGNHPLSQIRSLHLHNGASPTGLTNFKNLESLTCTLIEVAYQDPSRSPPLLNPLNSMCSFSDLDASCKTSFSGSPRFASRRSYKFSESSPGLESFAMEAAGPTPATIPDRLLEALTIATERQPLLPKLTHFLIDGKYMFHDTVLIEMLESRTGHSNHLQVDLVLVDRVVTYEIVERLKTSQGLIFRWNAWMVMWI</sequence>
<dbReference type="EMBL" id="JARKIE010000281">
    <property type="protein sequence ID" value="KAJ7658418.1"/>
    <property type="molecule type" value="Genomic_DNA"/>
</dbReference>
<evidence type="ECO:0000313" key="2">
    <source>
        <dbReference type="EMBL" id="KAJ7658418.1"/>
    </source>
</evidence>
<evidence type="ECO:0000256" key="1">
    <source>
        <dbReference type="SAM" id="MobiDB-lite"/>
    </source>
</evidence>
<proteinExistence type="predicted"/>
<accession>A0AAD7G5N5</accession>
<dbReference type="Proteomes" id="UP001221757">
    <property type="component" value="Unassembled WGS sequence"/>
</dbReference>